<keyword evidence="4" id="KW-1185">Reference proteome</keyword>
<comment type="caution">
    <text evidence="3">The sequence shown here is derived from an EMBL/GenBank/DDBJ whole genome shotgun (WGS) entry which is preliminary data.</text>
</comment>
<evidence type="ECO:0000259" key="2">
    <source>
        <dbReference type="PROSITE" id="PS50006"/>
    </source>
</evidence>
<protein>
    <submittedName>
        <fullName evidence="3">FHA domain-containing protein</fullName>
    </submittedName>
</protein>
<dbReference type="PANTHER" id="PTHR23308">
    <property type="entry name" value="NUCLEAR INHIBITOR OF PROTEIN PHOSPHATASE-1"/>
    <property type="match status" value="1"/>
</dbReference>
<keyword evidence="1" id="KW-1133">Transmembrane helix</keyword>
<dbReference type="Proteomes" id="UP001198962">
    <property type="component" value="Unassembled WGS sequence"/>
</dbReference>
<feature type="domain" description="FHA" evidence="2">
    <location>
        <begin position="85"/>
        <end position="134"/>
    </location>
</feature>
<gene>
    <name evidence="3" type="ORF">LKD32_13165</name>
</gene>
<dbReference type="Gene3D" id="2.60.200.20">
    <property type="match status" value="1"/>
</dbReference>
<evidence type="ECO:0000313" key="3">
    <source>
        <dbReference type="EMBL" id="MCC2165807.1"/>
    </source>
</evidence>
<dbReference type="InterPro" id="IPR050923">
    <property type="entry name" value="Cell_Proc_Reg/RNA_Proc"/>
</dbReference>
<dbReference type="SUPFAM" id="SSF49879">
    <property type="entry name" value="SMAD/FHA domain"/>
    <property type="match status" value="1"/>
</dbReference>
<reference evidence="3" key="1">
    <citation type="submission" date="2021-10" db="EMBL/GenBank/DDBJ databases">
        <title>Anaerobic single-cell dispensing facilitates the cultivation of human gut bacteria.</title>
        <authorList>
            <person name="Afrizal A."/>
        </authorList>
    </citation>
    <scope>NUCLEOTIDE SEQUENCE</scope>
    <source>
        <strain evidence="3">CLA-AA-H274</strain>
    </source>
</reference>
<dbReference type="InterPro" id="IPR000253">
    <property type="entry name" value="FHA_dom"/>
</dbReference>
<dbReference type="SMART" id="SM00240">
    <property type="entry name" value="FHA"/>
    <property type="match status" value="1"/>
</dbReference>
<proteinExistence type="predicted"/>
<keyword evidence="1" id="KW-0472">Membrane</keyword>
<name>A0AAE3AUX3_9FIRM</name>
<accession>A0AAE3AUX3</accession>
<evidence type="ECO:0000256" key="1">
    <source>
        <dbReference type="SAM" id="Phobius"/>
    </source>
</evidence>
<dbReference type="AlphaFoldDB" id="A0AAE3AUX3"/>
<keyword evidence="1" id="KW-0812">Transmembrane</keyword>
<feature type="transmembrane region" description="Helical" evidence="1">
    <location>
        <begin position="6"/>
        <end position="25"/>
    </location>
</feature>
<evidence type="ECO:0000313" key="4">
    <source>
        <dbReference type="Proteomes" id="UP001198962"/>
    </source>
</evidence>
<sequence length="157" mass="18578">MNIANIIRSVLGIITWILIINTIMLKNPNMISKTYKYFRDILLKWRWGADKKYFLKSGKTYELFLYKFIKRKYKDDCITLKKGENIFGRDEKIADFIIEDPCISKKHFVILVNENKQILIDCSKNGIYLNNIKLSKLPRVLKEGDEIQVSDIKFIVH</sequence>
<dbReference type="PROSITE" id="PS50006">
    <property type="entry name" value="FHA_DOMAIN"/>
    <property type="match status" value="1"/>
</dbReference>
<dbReference type="InterPro" id="IPR008984">
    <property type="entry name" value="SMAD_FHA_dom_sf"/>
</dbReference>
<organism evidence="3 4">
    <name type="scientific">Brotaphodocola catenula</name>
    <dbReference type="NCBI Taxonomy" id="2885361"/>
    <lineage>
        <taxon>Bacteria</taxon>
        <taxon>Bacillati</taxon>
        <taxon>Bacillota</taxon>
        <taxon>Clostridia</taxon>
        <taxon>Lachnospirales</taxon>
        <taxon>Lachnospiraceae</taxon>
        <taxon>Brotaphodocola</taxon>
    </lineage>
</organism>
<dbReference type="RefSeq" id="WP_308452014.1">
    <property type="nucleotide sequence ID" value="NZ_JAJEPU010000054.1"/>
</dbReference>
<dbReference type="EMBL" id="JAJEPU010000054">
    <property type="protein sequence ID" value="MCC2165807.1"/>
    <property type="molecule type" value="Genomic_DNA"/>
</dbReference>
<dbReference type="CDD" id="cd00060">
    <property type="entry name" value="FHA"/>
    <property type="match status" value="1"/>
</dbReference>
<dbReference type="Pfam" id="PF00498">
    <property type="entry name" value="FHA"/>
    <property type="match status" value="1"/>
</dbReference>